<dbReference type="SUPFAM" id="SSF51182">
    <property type="entry name" value="RmlC-like cupins"/>
    <property type="match status" value="1"/>
</dbReference>
<protein>
    <submittedName>
        <fullName evidence="1">Uncharacterized protein</fullName>
    </submittedName>
</protein>
<proteinExistence type="predicted"/>
<dbReference type="AlphaFoldDB" id="A0A6A6UCU1"/>
<organism evidence="1 2">
    <name type="scientific">Microthyrium microscopicum</name>
    <dbReference type="NCBI Taxonomy" id="703497"/>
    <lineage>
        <taxon>Eukaryota</taxon>
        <taxon>Fungi</taxon>
        <taxon>Dikarya</taxon>
        <taxon>Ascomycota</taxon>
        <taxon>Pezizomycotina</taxon>
        <taxon>Dothideomycetes</taxon>
        <taxon>Dothideomycetes incertae sedis</taxon>
        <taxon>Microthyriales</taxon>
        <taxon>Microthyriaceae</taxon>
        <taxon>Microthyrium</taxon>
    </lineage>
</organism>
<dbReference type="OrthoDB" id="504210at2759"/>
<sequence length="213" mass="23851">MALSMLFVAEDWPIQWHKTNGRVDLLSKSPLVRRRLQGGPYEAKWTETAYDGAEDSDVLEVPMHLHVEHDEYVQILEGRMTATINGKATILDPSKGRITIPRSDTHGFKVFKGEQMTAKEWSSPAGKYKELGGFFRDMLGGESLPGFWGSLRAFLSHDAYPSLCFKMLDRLMSENVFPLSTCWGAYRAISLLLCLVESQSCSVLGSSVGQEQK</sequence>
<gene>
    <name evidence="1" type="ORF">BT63DRAFT_413882</name>
</gene>
<accession>A0A6A6UCU1</accession>
<reference evidence="1" key="1">
    <citation type="journal article" date="2020" name="Stud. Mycol.">
        <title>101 Dothideomycetes genomes: a test case for predicting lifestyles and emergence of pathogens.</title>
        <authorList>
            <person name="Haridas S."/>
            <person name="Albert R."/>
            <person name="Binder M."/>
            <person name="Bloem J."/>
            <person name="Labutti K."/>
            <person name="Salamov A."/>
            <person name="Andreopoulos B."/>
            <person name="Baker S."/>
            <person name="Barry K."/>
            <person name="Bills G."/>
            <person name="Bluhm B."/>
            <person name="Cannon C."/>
            <person name="Castanera R."/>
            <person name="Culley D."/>
            <person name="Daum C."/>
            <person name="Ezra D."/>
            <person name="Gonzalez J."/>
            <person name="Henrissat B."/>
            <person name="Kuo A."/>
            <person name="Liang C."/>
            <person name="Lipzen A."/>
            <person name="Lutzoni F."/>
            <person name="Magnuson J."/>
            <person name="Mondo S."/>
            <person name="Nolan M."/>
            <person name="Ohm R."/>
            <person name="Pangilinan J."/>
            <person name="Park H.-J."/>
            <person name="Ramirez L."/>
            <person name="Alfaro M."/>
            <person name="Sun H."/>
            <person name="Tritt A."/>
            <person name="Yoshinaga Y."/>
            <person name="Zwiers L.-H."/>
            <person name="Turgeon B."/>
            <person name="Goodwin S."/>
            <person name="Spatafora J."/>
            <person name="Crous P."/>
            <person name="Grigoriev I."/>
        </authorList>
    </citation>
    <scope>NUCLEOTIDE SEQUENCE</scope>
    <source>
        <strain evidence="1">CBS 115976</strain>
    </source>
</reference>
<dbReference type="InterPro" id="IPR011051">
    <property type="entry name" value="RmlC_Cupin_sf"/>
</dbReference>
<dbReference type="Gene3D" id="2.60.120.10">
    <property type="entry name" value="Jelly Rolls"/>
    <property type="match status" value="1"/>
</dbReference>
<dbReference type="InterPro" id="IPR014710">
    <property type="entry name" value="RmlC-like_jellyroll"/>
</dbReference>
<keyword evidence="2" id="KW-1185">Reference proteome</keyword>
<evidence type="ECO:0000313" key="2">
    <source>
        <dbReference type="Proteomes" id="UP000799302"/>
    </source>
</evidence>
<dbReference type="Proteomes" id="UP000799302">
    <property type="component" value="Unassembled WGS sequence"/>
</dbReference>
<evidence type="ECO:0000313" key="1">
    <source>
        <dbReference type="EMBL" id="KAF2669456.1"/>
    </source>
</evidence>
<name>A0A6A6UCU1_9PEZI</name>
<dbReference type="EMBL" id="MU004235">
    <property type="protein sequence ID" value="KAF2669456.1"/>
    <property type="molecule type" value="Genomic_DNA"/>
</dbReference>